<evidence type="ECO:0000313" key="6">
    <source>
        <dbReference type="Proteomes" id="UP001152795"/>
    </source>
</evidence>
<gene>
    <name evidence="5" type="ORF">PACLA_8A003438</name>
</gene>
<keyword evidence="4" id="KW-0342">GTP-binding</keyword>
<keyword evidence="2" id="KW-0547">Nucleotide-binding</keyword>
<dbReference type="PANTHER" id="PTHR32341:SF10">
    <property type="entry name" value="INTERFERON-INDUCIBLE GTPASE 5"/>
    <property type="match status" value="1"/>
</dbReference>
<dbReference type="GO" id="GO:0016787">
    <property type="term" value="F:hydrolase activity"/>
    <property type="evidence" value="ECO:0007669"/>
    <property type="project" value="UniProtKB-KW"/>
</dbReference>
<accession>A0A7D9LHJ8</accession>
<keyword evidence="6" id="KW-1185">Reference proteome</keyword>
<dbReference type="Proteomes" id="UP001152795">
    <property type="component" value="Unassembled WGS sequence"/>
</dbReference>
<dbReference type="GO" id="GO:0005525">
    <property type="term" value="F:GTP binding"/>
    <property type="evidence" value="ECO:0007669"/>
    <property type="project" value="UniProtKB-KW"/>
</dbReference>
<protein>
    <submittedName>
        <fullName evidence="5">Interferon-inducible GTPase 5-like</fullName>
    </submittedName>
</protein>
<dbReference type="InterPro" id="IPR051515">
    <property type="entry name" value="IRG"/>
</dbReference>
<dbReference type="EMBL" id="CACRXK020016982">
    <property type="protein sequence ID" value="CAB4030585.1"/>
    <property type="molecule type" value="Genomic_DNA"/>
</dbReference>
<organism evidence="5 6">
    <name type="scientific">Paramuricea clavata</name>
    <name type="common">Red gorgonian</name>
    <name type="synonym">Violescent sea-whip</name>
    <dbReference type="NCBI Taxonomy" id="317549"/>
    <lineage>
        <taxon>Eukaryota</taxon>
        <taxon>Metazoa</taxon>
        <taxon>Cnidaria</taxon>
        <taxon>Anthozoa</taxon>
        <taxon>Octocorallia</taxon>
        <taxon>Malacalcyonacea</taxon>
        <taxon>Plexauridae</taxon>
        <taxon>Paramuricea</taxon>
    </lineage>
</organism>
<proteinExistence type="inferred from homology"/>
<dbReference type="Pfam" id="PF05049">
    <property type="entry name" value="IIGP"/>
    <property type="match status" value="1"/>
</dbReference>
<sequence length="242" mass="27487">MLACKSNPLKVEQEETTEIDFSGLDEISTKGVEVNIAIVGKSGSGRLSFVNAIRGLKDSDENAARKGVEMTSKESISYSQAENPNLKFSILPSIDQETFPAFQSFLEYVEIEKFDAFLIFTAEMFNKRHVILTKKIKSSNKPIFLIRTNIENHNHAEDPNEEKIFQEIKEGLVENLKEVHSDENKTYLISNNHPDKWDFEKLAKAIADSLPSPKKECFNKIPKIQNLIAMENFQNFLKGTVQ</sequence>
<evidence type="ECO:0000256" key="2">
    <source>
        <dbReference type="ARBA" id="ARBA00022741"/>
    </source>
</evidence>
<evidence type="ECO:0000256" key="4">
    <source>
        <dbReference type="ARBA" id="ARBA00023134"/>
    </source>
</evidence>
<dbReference type="AlphaFoldDB" id="A0A7D9LHJ8"/>
<comment type="caution">
    <text evidence="5">The sequence shown here is derived from an EMBL/GenBank/DDBJ whole genome shotgun (WGS) entry which is preliminary data.</text>
</comment>
<dbReference type="SUPFAM" id="SSF52540">
    <property type="entry name" value="P-loop containing nucleoside triphosphate hydrolases"/>
    <property type="match status" value="1"/>
</dbReference>
<evidence type="ECO:0000256" key="1">
    <source>
        <dbReference type="ARBA" id="ARBA00005429"/>
    </source>
</evidence>
<dbReference type="GO" id="GO:0016020">
    <property type="term" value="C:membrane"/>
    <property type="evidence" value="ECO:0007669"/>
    <property type="project" value="InterPro"/>
</dbReference>
<dbReference type="InterPro" id="IPR007743">
    <property type="entry name" value="Immunity-related_GTPase-like"/>
</dbReference>
<evidence type="ECO:0000256" key="3">
    <source>
        <dbReference type="ARBA" id="ARBA00022801"/>
    </source>
</evidence>
<dbReference type="PANTHER" id="PTHR32341">
    <property type="entry name" value="INTERFERON-INDUCIBLE GTPASE"/>
    <property type="match status" value="1"/>
</dbReference>
<keyword evidence="3" id="KW-0378">Hydrolase</keyword>
<name>A0A7D9LHJ8_PARCT</name>
<evidence type="ECO:0000313" key="5">
    <source>
        <dbReference type="EMBL" id="CAB4030585.1"/>
    </source>
</evidence>
<dbReference type="Gene3D" id="3.40.50.300">
    <property type="entry name" value="P-loop containing nucleotide triphosphate hydrolases"/>
    <property type="match status" value="1"/>
</dbReference>
<dbReference type="InterPro" id="IPR027417">
    <property type="entry name" value="P-loop_NTPase"/>
</dbReference>
<reference evidence="5" key="1">
    <citation type="submission" date="2020-04" db="EMBL/GenBank/DDBJ databases">
        <authorList>
            <person name="Alioto T."/>
            <person name="Alioto T."/>
            <person name="Gomez Garrido J."/>
        </authorList>
    </citation>
    <scope>NUCLEOTIDE SEQUENCE</scope>
    <source>
        <strain evidence="5">A484AB</strain>
    </source>
</reference>
<dbReference type="InterPro" id="IPR030385">
    <property type="entry name" value="G_IRG_dom"/>
</dbReference>
<dbReference type="PROSITE" id="PS51716">
    <property type="entry name" value="G_IRG"/>
    <property type="match status" value="1"/>
</dbReference>
<dbReference type="OrthoDB" id="422720at2759"/>
<comment type="similarity">
    <text evidence="1">Belongs to the TRAFAC class dynamin-like GTPase superfamily. IRG family.</text>
</comment>